<feature type="region of interest" description="Disordered" evidence="1">
    <location>
        <begin position="34"/>
        <end position="64"/>
    </location>
</feature>
<protein>
    <submittedName>
        <fullName evidence="2">Uncharacterized protein</fullName>
    </submittedName>
</protein>
<evidence type="ECO:0000256" key="1">
    <source>
        <dbReference type="SAM" id="MobiDB-lite"/>
    </source>
</evidence>
<name>A0A9D4Z8W9_ADICA</name>
<reference evidence="2" key="1">
    <citation type="submission" date="2021-01" db="EMBL/GenBank/DDBJ databases">
        <title>Adiantum capillus-veneris genome.</title>
        <authorList>
            <person name="Fang Y."/>
            <person name="Liao Q."/>
        </authorList>
    </citation>
    <scope>NUCLEOTIDE SEQUENCE</scope>
    <source>
        <strain evidence="2">H3</strain>
        <tissue evidence="2">Leaf</tissue>
    </source>
</reference>
<comment type="caution">
    <text evidence="2">The sequence shown here is derived from an EMBL/GenBank/DDBJ whole genome shotgun (WGS) entry which is preliminary data.</text>
</comment>
<proteinExistence type="predicted"/>
<evidence type="ECO:0000313" key="3">
    <source>
        <dbReference type="Proteomes" id="UP000886520"/>
    </source>
</evidence>
<dbReference type="OrthoDB" id="1915848at2759"/>
<feature type="non-terminal residue" evidence="2">
    <location>
        <position position="1"/>
    </location>
</feature>
<accession>A0A9D4Z8W9</accession>
<dbReference type="GO" id="GO:0009959">
    <property type="term" value="P:negative gravitropism"/>
    <property type="evidence" value="ECO:0007669"/>
    <property type="project" value="InterPro"/>
</dbReference>
<evidence type="ECO:0000313" key="2">
    <source>
        <dbReference type="EMBL" id="KAI5065047.1"/>
    </source>
</evidence>
<gene>
    <name evidence="2" type="ORF">GOP47_0019742</name>
</gene>
<dbReference type="AlphaFoldDB" id="A0A9D4Z8W9"/>
<keyword evidence="3" id="KW-1185">Reference proteome</keyword>
<dbReference type="Proteomes" id="UP000886520">
    <property type="component" value="Chromosome 19"/>
</dbReference>
<dbReference type="GO" id="GO:0009639">
    <property type="term" value="P:response to red or far red light"/>
    <property type="evidence" value="ECO:0007669"/>
    <property type="project" value="InterPro"/>
</dbReference>
<dbReference type="PANTHER" id="PTHR31161">
    <property type="entry name" value="PROTEIN GRAVITROPIC IN THE LIGHT 1"/>
    <property type="match status" value="1"/>
</dbReference>
<dbReference type="InterPro" id="IPR040225">
    <property type="entry name" value="GIL1-like"/>
</dbReference>
<dbReference type="EMBL" id="JABFUD020000019">
    <property type="protein sequence ID" value="KAI5065047.1"/>
    <property type="molecule type" value="Genomic_DNA"/>
</dbReference>
<organism evidence="2 3">
    <name type="scientific">Adiantum capillus-veneris</name>
    <name type="common">Maidenhair fern</name>
    <dbReference type="NCBI Taxonomy" id="13818"/>
    <lineage>
        <taxon>Eukaryota</taxon>
        <taxon>Viridiplantae</taxon>
        <taxon>Streptophyta</taxon>
        <taxon>Embryophyta</taxon>
        <taxon>Tracheophyta</taxon>
        <taxon>Polypodiopsida</taxon>
        <taxon>Polypodiidae</taxon>
        <taxon>Polypodiales</taxon>
        <taxon>Pteridineae</taxon>
        <taxon>Pteridaceae</taxon>
        <taxon>Vittarioideae</taxon>
        <taxon>Adiantum</taxon>
    </lineage>
</organism>
<sequence>MGNFLASRDNSCAPQATSSFRLEAESAMIKEDMPSHLAGHPDADGQKCSTDEGHGGSHAENLDDRTTLPSEEVSAAMQISNHGSLQLRQACDVHHPRRSSEQVPLELHHKLLEENKIIFQTFCYEKQRNCEIIRHMEAKEQNTLSLLHSVGVEDVETLVHYYQQCHGLTINLKKQAMEYHQKCMDLSSKIDKLEHLYSQKAMVESGSYQDSAATPSLLQTAVDGVNDAIAVCASEFFSRLKRNTNFNLALIDIPVEQRSPSNIKVALQALLCRIVFYGFGDPYFSLIDSGNSPFEIPSKRKSQLFHSFRRCRDREVAQLLDEDKDFEVLVHAKAYAVCEEIKLRLLSASGEDTNLDLLNRNDQGLHRNFLRFAKAVWVLHKLALAFEPSAEIFHVGSGSSFDDKFMEDIARDEYEEDDSTVRVKPQKE</sequence>